<name>A0A2G5F2A3_AQUCA</name>
<evidence type="ECO:0000313" key="2">
    <source>
        <dbReference type="EMBL" id="PIA62037.1"/>
    </source>
</evidence>
<gene>
    <name evidence="2" type="ORF">AQUCO_00200197v1</name>
</gene>
<keyword evidence="3" id="KW-1185">Reference proteome</keyword>
<dbReference type="Proteomes" id="UP000230069">
    <property type="component" value="Unassembled WGS sequence"/>
</dbReference>
<keyword evidence="1" id="KW-1133">Transmembrane helix</keyword>
<feature type="transmembrane region" description="Helical" evidence="1">
    <location>
        <begin position="40"/>
        <end position="66"/>
    </location>
</feature>
<sequence>MANFGVDGFCVQNVFLFWLDMIQQLVLHSMVGKATKCRKWVVLASATKCFLIWTILMICFTFQFNLDRYCQGMKRERTGSLLLYFAMTNCPY</sequence>
<reference evidence="2 3" key="1">
    <citation type="submission" date="2017-09" db="EMBL/GenBank/DDBJ databases">
        <title>WGS assembly of Aquilegia coerulea Goldsmith.</title>
        <authorList>
            <person name="Hodges S."/>
            <person name="Kramer E."/>
            <person name="Nordborg M."/>
            <person name="Tomkins J."/>
            <person name="Borevitz J."/>
            <person name="Derieg N."/>
            <person name="Yan J."/>
            <person name="Mihaltcheva S."/>
            <person name="Hayes R.D."/>
            <person name="Rokhsar D."/>
        </authorList>
    </citation>
    <scope>NUCLEOTIDE SEQUENCE [LARGE SCALE GENOMIC DNA]</scope>
    <source>
        <strain evidence="3">cv. Goldsmith</strain>
    </source>
</reference>
<proteinExistence type="predicted"/>
<evidence type="ECO:0000313" key="3">
    <source>
        <dbReference type="Proteomes" id="UP000230069"/>
    </source>
</evidence>
<keyword evidence="1" id="KW-0472">Membrane</keyword>
<dbReference type="EMBL" id="KZ305019">
    <property type="protein sequence ID" value="PIA62037.1"/>
    <property type="molecule type" value="Genomic_DNA"/>
</dbReference>
<dbReference type="AlphaFoldDB" id="A0A2G5F2A3"/>
<evidence type="ECO:0000256" key="1">
    <source>
        <dbReference type="SAM" id="Phobius"/>
    </source>
</evidence>
<organism evidence="2 3">
    <name type="scientific">Aquilegia coerulea</name>
    <name type="common">Rocky mountain columbine</name>
    <dbReference type="NCBI Taxonomy" id="218851"/>
    <lineage>
        <taxon>Eukaryota</taxon>
        <taxon>Viridiplantae</taxon>
        <taxon>Streptophyta</taxon>
        <taxon>Embryophyta</taxon>
        <taxon>Tracheophyta</taxon>
        <taxon>Spermatophyta</taxon>
        <taxon>Magnoliopsida</taxon>
        <taxon>Ranunculales</taxon>
        <taxon>Ranunculaceae</taxon>
        <taxon>Thalictroideae</taxon>
        <taxon>Aquilegia</taxon>
    </lineage>
</organism>
<protein>
    <submittedName>
        <fullName evidence="2">Uncharacterized protein</fullName>
    </submittedName>
</protein>
<accession>A0A2G5F2A3</accession>
<dbReference type="InParanoid" id="A0A2G5F2A3"/>
<keyword evidence="1" id="KW-0812">Transmembrane</keyword>